<dbReference type="EMBL" id="MAKX01000013">
    <property type="protein sequence ID" value="OCK42537.1"/>
    <property type="molecule type" value="Genomic_DNA"/>
</dbReference>
<name>A0A1B9XY86_9FLAO</name>
<evidence type="ECO:0000313" key="2">
    <source>
        <dbReference type="Proteomes" id="UP000093186"/>
    </source>
</evidence>
<reference evidence="1 2" key="1">
    <citation type="submission" date="2016-06" db="EMBL/GenBank/DDBJ databases">
        <title>Draft Genome Sequence of Tenacibaculum soleae UCD-KL19.</title>
        <authorList>
            <person name="Eisen J.A."/>
            <person name="Coil D.A."/>
            <person name="Lujan K.M."/>
        </authorList>
    </citation>
    <scope>NUCLEOTIDE SEQUENCE [LARGE SCALE GENOMIC DNA]</scope>
    <source>
        <strain evidence="1 2">UCD-KL19</strain>
    </source>
</reference>
<evidence type="ECO:0000313" key="1">
    <source>
        <dbReference type="EMBL" id="OCK42537.1"/>
    </source>
</evidence>
<dbReference type="RefSeq" id="WP_068705177.1">
    <property type="nucleotide sequence ID" value="NZ_MAKX01000013.1"/>
</dbReference>
<sequence>MYEILKYIADYNNWIFEYARKDFHNLYNEAEQKNTPHLFVDPIQITEGFDEYNNVISTNYSGSFMLLLSSNIDEEDYNYRYQSYIKPIIEDSLKLIKEGIKCDGENLINNWRIIEVINAFDYNFDGVIITYSIDG</sequence>
<dbReference type="AlphaFoldDB" id="A0A1B9XY86"/>
<gene>
    <name evidence="1" type="ORF">BA195_10195</name>
</gene>
<comment type="caution">
    <text evidence="1">The sequence shown here is derived from an EMBL/GenBank/DDBJ whole genome shotgun (WGS) entry which is preliminary data.</text>
</comment>
<proteinExistence type="predicted"/>
<accession>A0A1B9XY86</accession>
<dbReference type="Proteomes" id="UP000093186">
    <property type="component" value="Unassembled WGS sequence"/>
</dbReference>
<keyword evidence="2" id="KW-1185">Reference proteome</keyword>
<organism evidence="1 2">
    <name type="scientific">Tenacibaculum soleae</name>
    <dbReference type="NCBI Taxonomy" id="447689"/>
    <lineage>
        <taxon>Bacteria</taxon>
        <taxon>Pseudomonadati</taxon>
        <taxon>Bacteroidota</taxon>
        <taxon>Flavobacteriia</taxon>
        <taxon>Flavobacteriales</taxon>
        <taxon>Flavobacteriaceae</taxon>
        <taxon>Tenacibaculum</taxon>
    </lineage>
</organism>
<dbReference type="OrthoDB" id="1361930at2"/>
<dbReference type="STRING" id="447689.BA195_10195"/>
<protein>
    <submittedName>
        <fullName evidence="1">Uncharacterized protein</fullName>
    </submittedName>
</protein>